<feature type="compositionally biased region" description="Polar residues" evidence="1">
    <location>
        <begin position="98"/>
        <end position="111"/>
    </location>
</feature>
<feature type="compositionally biased region" description="Acidic residues" evidence="1">
    <location>
        <begin position="491"/>
        <end position="542"/>
    </location>
</feature>
<evidence type="ECO:0000313" key="2">
    <source>
        <dbReference type="EMBL" id="MBW0478862.1"/>
    </source>
</evidence>
<accession>A0A9Q3C9V2</accession>
<reference evidence="2" key="1">
    <citation type="submission" date="2021-03" db="EMBL/GenBank/DDBJ databases">
        <title>Draft genome sequence of rust myrtle Austropuccinia psidii MF-1, a brazilian biotype.</title>
        <authorList>
            <person name="Quecine M.C."/>
            <person name="Pachon D.M.R."/>
            <person name="Bonatelli M.L."/>
            <person name="Correr F.H."/>
            <person name="Franceschini L.M."/>
            <person name="Leite T.F."/>
            <person name="Margarido G.R.A."/>
            <person name="Almeida C.A."/>
            <person name="Ferrarezi J.A."/>
            <person name="Labate C.A."/>
        </authorList>
    </citation>
    <scope>NUCLEOTIDE SEQUENCE</scope>
    <source>
        <strain evidence="2">MF-1</strain>
    </source>
</reference>
<dbReference type="AlphaFoldDB" id="A0A9Q3C9V2"/>
<sequence length="577" mass="66242">MDSQLPPSQEFQQMLISIMKAQEVITSSIGTLKEYVDSLKLSADSPKHTKNEFYKEMKNQKTPQMKPTTHKNALQRAQSEPPPSKTPPKKPSKIYSFQRKQIPSKPNTPTIKTPKRNPLQMQETDYPPGFKGVKETFYIHIKALWDIKEKRALPLPPTQESLANFYQKFSNAEQIKDVIQDFGGSQISNEDDVQEFARQQLQPINLARGLKKLSQTYIDYIQGTLGRLGFTRWAPNLAQNHDELYNVACRIAAISTFQQLAAGGAYNNYNMDFSFITKTGLLQRSYDHFVHYRMKELCDKEMKAQGSYQARISKDSSNKNHARLRDSRLEFAILQKFPRRYRKIIEDIGAHSDDEADDKKKDLYVIRTLRYRSRKANIFFRRLDKAMSEYQTNMGITNRGRVRLLPKIPIPSNNLRPPKGLPVDFYNVKWFKNLSNFEKQSTVNIKNIAFLPNAEQALSPQKHPDEKISDKAFYKKYSEIVLKSYPMEDDKSVEEDNEVEDGDSIDLECESPDASGDEIDGFFEPGEYDYEDDEESGSDEDTDGTKEGGTKSGGEVSGEEEDSLIEEKMEGIEEDEI</sequence>
<dbReference type="Proteomes" id="UP000765509">
    <property type="component" value="Unassembled WGS sequence"/>
</dbReference>
<name>A0A9Q3C9V2_9BASI</name>
<feature type="region of interest" description="Disordered" evidence="1">
    <location>
        <begin position="40"/>
        <end position="127"/>
    </location>
</feature>
<dbReference type="EMBL" id="AVOT02005359">
    <property type="protein sequence ID" value="MBW0478862.1"/>
    <property type="molecule type" value="Genomic_DNA"/>
</dbReference>
<evidence type="ECO:0000256" key="1">
    <source>
        <dbReference type="SAM" id="MobiDB-lite"/>
    </source>
</evidence>
<proteinExistence type="predicted"/>
<dbReference type="OrthoDB" id="2517477at2759"/>
<feature type="region of interest" description="Disordered" evidence="1">
    <location>
        <begin position="487"/>
        <end position="577"/>
    </location>
</feature>
<gene>
    <name evidence="2" type="ORF">O181_018577</name>
</gene>
<comment type="caution">
    <text evidence="2">The sequence shown here is derived from an EMBL/GenBank/DDBJ whole genome shotgun (WGS) entry which is preliminary data.</text>
</comment>
<keyword evidence="3" id="KW-1185">Reference proteome</keyword>
<evidence type="ECO:0000313" key="3">
    <source>
        <dbReference type="Proteomes" id="UP000765509"/>
    </source>
</evidence>
<protein>
    <submittedName>
        <fullName evidence="2">Uncharacterized protein</fullName>
    </submittedName>
</protein>
<feature type="compositionally biased region" description="Basic and acidic residues" evidence="1">
    <location>
        <begin position="45"/>
        <end position="59"/>
    </location>
</feature>
<feature type="compositionally biased region" description="Polar residues" evidence="1">
    <location>
        <begin position="60"/>
        <end position="78"/>
    </location>
</feature>
<organism evidence="2 3">
    <name type="scientific">Austropuccinia psidii MF-1</name>
    <dbReference type="NCBI Taxonomy" id="1389203"/>
    <lineage>
        <taxon>Eukaryota</taxon>
        <taxon>Fungi</taxon>
        <taxon>Dikarya</taxon>
        <taxon>Basidiomycota</taxon>
        <taxon>Pucciniomycotina</taxon>
        <taxon>Pucciniomycetes</taxon>
        <taxon>Pucciniales</taxon>
        <taxon>Sphaerophragmiaceae</taxon>
        <taxon>Austropuccinia</taxon>
    </lineage>
</organism>